<reference evidence="1 2" key="1">
    <citation type="submission" date="2018-02" db="EMBL/GenBank/DDBJ databases">
        <title>8 Nocardia nova and 1 Nocardia cyriacigeorgica strain used for evolution to TMP-SMX.</title>
        <authorList>
            <person name="Mehta H."/>
            <person name="Weng J."/>
            <person name="Shamoo Y."/>
        </authorList>
    </citation>
    <scope>NUCLEOTIDE SEQUENCE [LARGE SCALE GENOMIC DNA]</scope>
    <source>
        <strain evidence="1 2">BAA2227</strain>
    </source>
</reference>
<protein>
    <submittedName>
        <fullName evidence="1">Uncharacterized protein</fullName>
    </submittedName>
</protein>
<comment type="caution">
    <text evidence="1">The sequence shown here is derived from an EMBL/GenBank/DDBJ whole genome shotgun (WGS) entry which is preliminary data.</text>
</comment>
<dbReference type="Proteomes" id="UP000238356">
    <property type="component" value="Unassembled WGS sequence"/>
</dbReference>
<proteinExistence type="predicted"/>
<organism evidence="1 2">
    <name type="scientific">Nocardia nova</name>
    <dbReference type="NCBI Taxonomy" id="37330"/>
    <lineage>
        <taxon>Bacteria</taxon>
        <taxon>Bacillati</taxon>
        <taxon>Actinomycetota</taxon>
        <taxon>Actinomycetes</taxon>
        <taxon>Mycobacteriales</taxon>
        <taxon>Nocardiaceae</taxon>
        <taxon>Nocardia</taxon>
    </lineage>
</organism>
<evidence type="ECO:0000313" key="2">
    <source>
        <dbReference type="Proteomes" id="UP000238356"/>
    </source>
</evidence>
<dbReference type="EMBL" id="PSZD01000066">
    <property type="protein sequence ID" value="PPJ18216.1"/>
    <property type="molecule type" value="Genomic_DNA"/>
</dbReference>
<sequence length="95" mass="10196">MSNREGRRHLALGDIDPSPTLYDTLGESVPILLPRCDIGATEGGDLVPAGSGDSHRRPAVTTVFDLPMAHCTASVALPTPMAVRSKRRLREPPPR</sequence>
<keyword evidence="2" id="KW-1185">Reference proteome</keyword>
<dbReference type="RefSeq" id="WP_104364958.1">
    <property type="nucleotide sequence ID" value="NZ_PSZD01000066.1"/>
</dbReference>
<name>A0A2S5ZUA5_9NOCA</name>
<accession>A0A2S5ZUA5</accession>
<evidence type="ECO:0000313" key="1">
    <source>
        <dbReference type="EMBL" id="PPJ18216.1"/>
    </source>
</evidence>
<dbReference type="AlphaFoldDB" id="A0A2S5ZUA5"/>
<gene>
    <name evidence="1" type="ORF">C5F51_36410</name>
</gene>